<dbReference type="Proteomes" id="UP001595947">
    <property type="component" value="Unassembled WGS sequence"/>
</dbReference>
<feature type="region of interest" description="Disordered" evidence="1">
    <location>
        <begin position="1"/>
        <end position="23"/>
    </location>
</feature>
<keyword evidence="3" id="KW-1185">Reference proteome</keyword>
<evidence type="ECO:0000256" key="1">
    <source>
        <dbReference type="SAM" id="MobiDB-lite"/>
    </source>
</evidence>
<reference evidence="3" key="1">
    <citation type="journal article" date="2019" name="Int. J. Syst. Evol. Microbiol.">
        <title>The Global Catalogue of Microorganisms (GCM) 10K type strain sequencing project: providing services to taxonomists for standard genome sequencing and annotation.</title>
        <authorList>
            <consortium name="The Broad Institute Genomics Platform"/>
            <consortium name="The Broad Institute Genome Sequencing Center for Infectious Disease"/>
            <person name="Wu L."/>
            <person name="Ma J."/>
        </authorList>
    </citation>
    <scope>NUCLEOTIDE SEQUENCE [LARGE SCALE GENOMIC DNA]</scope>
    <source>
        <strain evidence="3">CGMCC 4.7093</strain>
    </source>
</reference>
<accession>A0ABV9YGF8</accession>
<dbReference type="EMBL" id="JBHSIV010000001">
    <property type="protein sequence ID" value="MFC5060732.1"/>
    <property type="molecule type" value="Genomic_DNA"/>
</dbReference>
<evidence type="ECO:0000313" key="3">
    <source>
        <dbReference type="Proteomes" id="UP001595947"/>
    </source>
</evidence>
<comment type="caution">
    <text evidence="2">The sequence shown here is derived from an EMBL/GenBank/DDBJ whole genome shotgun (WGS) entry which is preliminary data.</text>
</comment>
<dbReference type="RefSeq" id="WP_378034082.1">
    <property type="nucleotide sequence ID" value="NZ_JBHSIV010000001.1"/>
</dbReference>
<name>A0ABV9YGF8_9PSEU</name>
<evidence type="ECO:0000313" key="2">
    <source>
        <dbReference type="EMBL" id="MFC5060732.1"/>
    </source>
</evidence>
<organism evidence="2 3">
    <name type="scientific">Actinomycetospora atypica</name>
    <dbReference type="NCBI Taxonomy" id="1290095"/>
    <lineage>
        <taxon>Bacteria</taxon>
        <taxon>Bacillati</taxon>
        <taxon>Actinomycetota</taxon>
        <taxon>Actinomycetes</taxon>
        <taxon>Pseudonocardiales</taxon>
        <taxon>Pseudonocardiaceae</taxon>
        <taxon>Actinomycetospora</taxon>
    </lineage>
</organism>
<protein>
    <submittedName>
        <fullName evidence="2">Uncharacterized protein</fullName>
    </submittedName>
</protein>
<proteinExistence type="predicted"/>
<sequence length="91" mass="9750">MAEQRGPSRVEKLREAMGQKAPEKVRAEALRGAGEQFKLAQQAYSRAESALAERVNEAVADGVPVHQIALDAGVPRAAINDLITTRAGAER</sequence>
<gene>
    <name evidence="2" type="ORF">ACFPBZ_00805</name>
</gene>